<dbReference type="InterPro" id="IPR036380">
    <property type="entry name" value="Isochorismatase-like_sf"/>
</dbReference>
<protein>
    <submittedName>
        <fullName evidence="2">Cysteine hydrolase</fullName>
    </submittedName>
</protein>
<dbReference type="GO" id="GO:0008936">
    <property type="term" value="F:nicotinamidase activity"/>
    <property type="evidence" value="ECO:0007669"/>
    <property type="project" value="InterPro"/>
</dbReference>
<proteinExistence type="predicted"/>
<accession>A0A454CAA6</accession>
<reference evidence="2 3" key="1">
    <citation type="submission" date="2014-08" db="EMBL/GenBank/DDBJ databases">
        <authorList>
            <person name="Kuleshov K."/>
            <person name="Dedkov V."/>
            <person name="Markelov M."/>
            <person name="Pimkina E."/>
        </authorList>
    </citation>
    <scope>NUCLEOTIDE SEQUENCE [LARGE SCALE GENOMIC DNA]</scope>
    <source>
        <strain evidence="3">TOA</strain>
    </source>
</reference>
<sequence length="175" mass="20167">MKAIFVVDMVNGFCKEGALYSNNIESIIVPIKNFLETQYKDNDIYFLNDAHSSDDIEMQSYPIHCLKNSKESQVVDELKKYAKNIIEKNSTNSFFALKKEILSKYDSFEIIGCCSDICILQFAITLKTYFNHLKQNKEIIVFKNLIATFNIPNHNSQEYHDFALNLMANAGIKIK</sequence>
<dbReference type="AlphaFoldDB" id="A0A454CAA6"/>
<dbReference type="Pfam" id="PF00857">
    <property type="entry name" value="Isochorismatase"/>
    <property type="match status" value="1"/>
</dbReference>
<gene>
    <name evidence="2" type="ORF">KN71_003110</name>
</gene>
<dbReference type="GO" id="GO:0019365">
    <property type="term" value="P:pyridine nucleotide salvage"/>
    <property type="evidence" value="ECO:0007669"/>
    <property type="project" value="InterPro"/>
</dbReference>
<dbReference type="InterPro" id="IPR000868">
    <property type="entry name" value="Isochorismatase-like_dom"/>
</dbReference>
<keyword evidence="2" id="KW-0378">Hydrolase</keyword>
<evidence type="ECO:0000259" key="1">
    <source>
        <dbReference type="Pfam" id="PF00857"/>
    </source>
</evidence>
<dbReference type="InterPro" id="IPR044717">
    <property type="entry name" value="NIC1"/>
</dbReference>
<dbReference type="OrthoDB" id="9796485at2"/>
<dbReference type="CDD" id="cd00431">
    <property type="entry name" value="cysteine_hydrolases"/>
    <property type="match status" value="1"/>
</dbReference>
<dbReference type="Gene3D" id="3.40.50.850">
    <property type="entry name" value="Isochorismatase-like"/>
    <property type="match status" value="1"/>
</dbReference>
<dbReference type="SUPFAM" id="SSF52499">
    <property type="entry name" value="Isochorismatase-like hydrolases"/>
    <property type="match status" value="1"/>
</dbReference>
<organism evidence="2 3">
    <name type="scientific">Metamycoplasma hominis</name>
    <name type="common">Mycoplasma hominis</name>
    <dbReference type="NCBI Taxonomy" id="2098"/>
    <lineage>
        <taxon>Bacteria</taxon>
        <taxon>Bacillati</taxon>
        <taxon>Mycoplasmatota</taxon>
        <taxon>Mycoplasmoidales</taxon>
        <taxon>Metamycoplasmataceae</taxon>
        <taxon>Metamycoplasma</taxon>
    </lineage>
</organism>
<dbReference type="RefSeq" id="WP_020002516.1">
    <property type="nucleotide sequence ID" value="NZ_CP033021.1"/>
</dbReference>
<evidence type="ECO:0000313" key="2">
    <source>
        <dbReference type="EMBL" id="AYN65657.1"/>
    </source>
</evidence>
<dbReference type="EMBL" id="CP033021">
    <property type="protein sequence ID" value="AYN65657.1"/>
    <property type="molecule type" value="Genomic_DNA"/>
</dbReference>
<feature type="domain" description="Isochorismatase-like" evidence="1">
    <location>
        <begin position="3"/>
        <end position="171"/>
    </location>
</feature>
<evidence type="ECO:0000313" key="3">
    <source>
        <dbReference type="Proteomes" id="UP000029712"/>
    </source>
</evidence>
<reference evidence="2 3" key="2">
    <citation type="submission" date="2018-10" db="EMBL/GenBank/DDBJ databases">
        <title>Detection and isolation of Mycoplasma hominis as a predominant microorganism from pelvic cavity of patient with salpingitis and tubo-ovarian abscess.</title>
        <authorList>
            <person name="Guschin A.E."/>
            <person name="Khayrullina G.A."/>
            <person name="Rakovskaya I.V."/>
            <person name="Shelenkov A.A."/>
            <person name="Shagin D.A."/>
        </authorList>
    </citation>
    <scope>NUCLEOTIDE SEQUENCE [LARGE SCALE GENOMIC DNA]</scope>
    <source>
        <strain evidence="3">TOA</strain>
    </source>
</reference>
<dbReference type="GeneID" id="89679474"/>
<dbReference type="PANTHER" id="PTHR47297">
    <property type="match status" value="1"/>
</dbReference>
<dbReference type="PANTHER" id="PTHR47297:SF2">
    <property type="entry name" value="OS02G0606800 PROTEIN"/>
    <property type="match status" value="1"/>
</dbReference>
<name>A0A454CAA6_METHO</name>
<dbReference type="Proteomes" id="UP000029712">
    <property type="component" value="Chromosome"/>
</dbReference>